<dbReference type="Gene3D" id="3.40.50.300">
    <property type="entry name" value="P-loop containing nucleotide triphosphate hydrolases"/>
    <property type="match status" value="1"/>
</dbReference>
<keyword evidence="4 7" id="KW-0067">ATP-binding</keyword>
<keyword evidence="2" id="KW-0813">Transport</keyword>
<dbReference type="NCBIfam" id="TIGR01727">
    <property type="entry name" value="oligo_HPY"/>
    <property type="match status" value="1"/>
</dbReference>
<proteinExistence type="inferred from homology"/>
<dbReference type="Proteomes" id="UP001612741">
    <property type="component" value="Unassembled WGS sequence"/>
</dbReference>
<dbReference type="CDD" id="cd03257">
    <property type="entry name" value="ABC_NikE_OppD_transporters"/>
    <property type="match status" value="1"/>
</dbReference>
<accession>A0ABW7Z3R7</accession>
<evidence type="ECO:0000256" key="5">
    <source>
        <dbReference type="SAM" id="MobiDB-lite"/>
    </source>
</evidence>
<dbReference type="PROSITE" id="PS00211">
    <property type="entry name" value="ABC_TRANSPORTER_1"/>
    <property type="match status" value="1"/>
</dbReference>
<dbReference type="PANTHER" id="PTHR43776:SF7">
    <property type="entry name" value="D,D-DIPEPTIDE TRANSPORT ATP-BINDING PROTEIN DDPF-RELATED"/>
    <property type="match status" value="1"/>
</dbReference>
<evidence type="ECO:0000256" key="3">
    <source>
        <dbReference type="ARBA" id="ARBA00022741"/>
    </source>
</evidence>
<reference evidence="7 8" key="1">
    <citation type="submission" date="2024-10" db="EMBL/GenBank/DDBJ databases">
        <title>The Natural Products Discovery Center: Release of the First 8490 Sequenced Strains for Exploring Actinobacteria Biosynthetic Diversity.</title>
        <authorList>
            <person name="Kalkreuter E."/>
            <person name="Kautsar S.A."/>
            <person name="Yang D."/>
            <person name="Bader C.D."/>
            <person name="Teijaro C.N."/>
            <person name="Fluegel L."/>
            <person name="Davis C.M."/>
            <person name="Simpson J.R."/>
            <person name="Lauterbach L."/>
            <person name="Steele A.D."/>
            <person name="Gui C."/>
            <person name="Meng S."/>
            <person name="Li G."/>
            <person name="Viehrig K."/>
            <person name="Ye F."/>
            <person name="Su P."/>
            <person name="Kiefer A.F."/>
            <person name="Nichols A."/>
            <person name="Cepeda A.J."/>
            <person name="Yan W."/>
            <person name="Fan B."/>
            <person name="Jiang Y."/>
            <person name="Adhikari A."/>
            <person name="Zheng C.-J."/>
            <person name="Schuster L."/>
            <person name="Cowan T.M."/>
            <person name="Smanski M.J."/>
            <person name="Chevrette M.G."/>
            <person name="De Carvalho L.P.S."/>
            <person name="Shen B."/>
        </authorList>
    </citation>
    <scope>NUCLEOTIDE SEQUENCE [LARGE SCALE GENOMIC DNA]</scope>
    <source>
        <strain evidence="7 8">NPDC050545</strain>
    </source>
</reference>
<dbReference type="InterPro" id="IPR003593">
    <property type="entry name" value="AAA+_ATPase"/>
</dbReference>
<dbReference type="InterPro" id="IPR027417">
    <property type="entry name" value="P-loop_NTPase"/>
</dbReference>
<sequence>MSLLDVEDLATHFPLRGRPRRVVRAVDGVSFTVGPGELLALVGESGSGKTTTAQTVLRMADPTAGTIRFGGQDITTLPRRRLKAVRRRMQVVFQDPYESLDPRFRIGRSVAEPLAVHGVGTRAERREMVLSALERAGLAPAAAFAERFPHELSGGQRQRAAIAAALVLGPDLLIADEPVSMLDVSVRAGVLALFDELRAAGLGILMITHDLSTTARHADRVAVMYLGRIVEEGPAAEVIANPVHPYTRALVAAVPRAGEERRPIPILPGEPSDPSAVPAGCRFHPRCPIAHEDCKRHDPALTPVAHEDGMRHDPGSTPVASGRHRAACPVSNPPAVPLEEDQCAPSRPR</sequence>
<feature type="region of interest" description="Disordered" evidence="5">
    <location>
        <begin position="300"/>
        <end position="349"/>
    </location>
</feature>
<evidence type="ECO:0000256" key="4">
    <source>
        <dbReference type="ARBA" id="ARBA00022840"/>
    </source>
</evidence>
<dbReference type="EMBL" id="JBITGY010000010">
    <property type="protein sequence ID" value="MFI6502806.1"/>
    <property type="molecule type" value="Genomic_DNA"/>
</dbReference>
<dbReference type="InterPro" id="IPR050319">
    <property type="entry name" value="ABC_transp_ATP-bind"/>
</dbReference>
<dbReference type="Pfam" id="PF08352">
    <property type="entry name" value="oligo_HPY"/>
    <property type="match status" value="1"/>
</dbReference>
<comment type="similarity">
    <text evidence="1">Belongs to the ABC transporter superfamily.</text>
</comment>
<dbReference type="GO" id="GO:0005524">
    <property type="term" value="F:ATP binding"/>
    <property type="evidence" value="ECO:0007669"/>
    <property type="project" value="UniProtKB-KW"/>
</dbReference>
<dbReference type="InterPro" id="IPR013563">
    <property type="entry name" value="Oligopep_ABC_C"/>
</dbReference>
<evidence type="ECO:0000313" key="8">
    <source>
        <dbReference type="Proteomes" id="UP001612741"/>
    </source>
</evidence>
<organism evidence="7 8">
    <name type="scientific">Nonomuraea typhae</name>
    <dbReference type="NCBI Taxonomy" id="2603600"/>
    <lineage>
        <taxon>Bacteria</taxon>
        <taxon>Bacillati</taxon>
        <taxon>Actinomycetota</taxon>
        <taxon>Actinomycetes</taxon>
        <taxon>Streptosporangiales</taxon>
        <taxon>Streptosporangiaceae</taxon>
        <taxon>Nonomuraea</taxon>
    </lineage>
</organism>
<comment type="caution">
    <text evidence="7">The sequence shown here is derived from an EMBL/GenBank/DDBJ whole genome shotgun (WGS) entry which is preliminary data.</text>
</comment>
<dbReference type="RefSeq" id="WP_397088353.1">
    <property type="nucleotide sequence ID" value="NZ_JBITGY010000010.1"/>
</dbReference>
<evidence type="ECO:0000313" key="7">
    <source>
        <dbReference type="EMBL" id="MFI6502806.1"/>
    </source>
</evidence>
<dbReference type="SMART" id="SM00382">
    <property type="entry name" value="AAA"/>
    <property type="match status" value="1"/>
</dbReference>
<feature type="domain" description="ABC transporter" evidence="6">
    <location>
        <begin position="4"/>
        <end position="251"/>
    </location>
</feature>
<keyword evidence="8" id="KW-1185">Reference proteome</keyword>
<dbReference type="Pfam" id="PF00005">
    <property type="entry name" value="ABC_tran"/>
    <property type="match status" value="1"/>
</dbReference>
<dbReference type="PANTHER" id="PTHR43776">
    <property type="entry name" value="TRANSPORT ATP-BINDING PROTEIN"/>
    <property type="match status" value="1"/>
</dbReference>
<evidence type="ECO:0000259" key="6">
    <source>
        <dbReference type="PROSITE" id="PS50893"/>
    </source>
</evidence>
<dbReference type="SUPFAM" id="SSF52540">
    <property type="entry name" value="P-loop containing nucleoside triphosphate hydrolases"/>
    <property type="match status" value="1"/>
</dbReference>
<feature type="compositionally biased region" description="Basic and acidic residues" evidence="5">
    <location>
        <begin position="300"/>
        <end position="314"/>
    </location>
</feature>
<dbReference type="InterPro" id="IPR017871">
    <property type="entry name" value="ABC_transporter-like_CS"/>
</dbReference>
<protein>
    <submittedName>
        <fullName evidence="7">ABC transporter ATP-binding protein</fullName>
    </submittedName>
</protein>
<evidence type="ECO:0000256" key="1">
    <source>
        <dbReference type="ARBA" id="ARBA00005417"/>
    </source>
</evidence>
<dbReference type="InterPro" id="IPR003439">
    <property type="entry name" value="ABC_transporter-like_ATP-bd"/>
</dbReference>
<name>A0ABW7Z3R7_9ACTN</name>
<dbReference type="PROSITE" id="PS50893">
    <property type="entry name" value="ABC_TRANSPORTER_2"/>
    <property type="match status" value="1"/>
</dbReference>
<keyword evidence="3" id="KW-0547">Nucleotide-binding</keyword>
<evidence type="ECO:0000256" key="2">
    <source>
        <dbReference type="ARBA" id="ARBA00022448"/>
    </source>
</evidence>
<gene>
    <name evidence="7" type="ORF">ACIBG2_35880</name>
</gene>